<reference evidence="1" key="1">
    <citation type="submission" date="2021-02" db="EMBL/GenBank/DDBJ databases">
        <authorList>
            <person name="Syme A R."/>
            <person name="Syme A R."/>
            <person name="Moolhuijzen P."/>
        </authorList>
    </citation>
    <scope>NUCLEOTIDE SEQUENCE</scope>
    <source>
        <strain evidence="1">W1-1</strain>
    </source>
</reference>
<proteinExistence type="predicted"/>
<dbReference type="AlphaFoldDB" id="A0A6S6W399"/>
<dbReference type="Proteomes" id="UP000472372">
    <property type="component" value="Chromosome 5"/>
</dbReference>
<dbReference type="EMBL" id="HG992981">
    <property type="protein sequence ID" value="CAE7176717.1"/>
    <property type="molecule type" value="Genomic_DNA"/>
</dbReference>
<evidence type="ECO:0000313" key="2">
    <source>
        <dbReference type="Proteomes" id="UP000472372"/>
    </source>
</evidence>
<accession>A0A6S6W399</accession>
<evidence type="ECO:0000313" key="1">
    <source>
        <dbReference type="EMBL" id="CAE7176717.1"/>
    </source>
</evidence>
<organism evidence="1 2">
    <name type="scientific">Pyrenophora teres f. teres</name>
    <dbReference type="NCBI Taxonomy" id="97479"/>
    <lineage>
        <taxon>Eukaryota</taxon>
        <taxon>Fungi</taxon>
        <taxon>Dikarya</taxon>
        <taxon>Ascomycota</taxon>
        <taxon>Pezizomycotina</taxon>
        <taxon>Dothideomycetes</taxon>
        <taxon>Pleosporomycetidae</taxon>
        <taxon>Pleosporales</taxon>
        <taxon>Pleosporineae</taxon>
        <taxon>Pleosporaceae</taxon>
        <taxon>Pyrenophora</taxon>
    </lineage>
</organism>
<protein>
    <submittedName>
        <fullName evidence="1">Uncharacterized protein</fullName>
    </submittedName>
</protein>
<name>A0A6S6W399_9PLEO</name>
<gene>
    <name evidence="1" type="ORF">PTTW11_06038</name>
</gene>
<sequence>MSELCSLFAVPADQSTVDLPSSPSTVYPLPHVVICEHKTCYRICFHPDIAGVIPTSPKATPKSLLARAYPEIVEAWDRKKIERRKEELRICQIQDSILDDTQRIKAEKPVRERNPGVVCSQNLLPGMRAHWGELRQCATHLHEDYAFEVCKGCRVAHHAQHDRGFDRALIMSRGARVPVCESCARMALRHLGMRSQACVCDRQWTCYWCRERELENLAKTRNHAHVEGRCGECSGTGTLVGDVEVCLLCRKICIYKDLTAV</sequence>